<feature type="transmembrane region" description="Helical" evidence="10">
    <location>
        <begin position="144"/>
        <end position="163"/>
    </location>
</feature>
<dbReference type="FunFam" id="3.40.50.300:FF:000335">
    <property type="entry name" value="ATP binding cassette subfamily A member 5"/>
    <property type="match status" value="1"/>
</dbReference>
<evidence type="ECO:0000256" key="9">
    <source>
        <dbReference type="ARBA" id="ARBA00023136"/>
    </source>
</evidence>
<evidence type="ECO:0000256" key="10">
    <source>
        <dbReference type="SAM" id="Phobius"/>
    </source>
</evidence>
<feature type="domain" description="ABC transporter" evidence="11">
    <location>
        <begin position="831"/>
        <end position="1063"/>
    </location>
</feature>
<dbReference type="PANTHER" id="PTHR19229:SF36">
    <property type="entry name" value="ATP-BINDING CASSETTE SUB-FAMILY A MEMBER 2"/>
    <property type="match status" value="1"/>
</dbReference>
<keyword evidence="3" id="KW-0813">Transport</keyword>
<evidence type="ECO:0000256" key="4">
    <source>
        <dbReference type="ARBA" id="ARBA00022692"/>
    </source>
</evidence>
<dbReference type="CDD" id="cd03263">
    <property type="entry name" value="ABC_subfamily_A"/>
    <property type="match status" value="2"/>
</dbReference>
<keyword evidence="7" id="KW-0067">ATP-binding</keyword>
<reference evidence="12" key="1">
    <citation type="submission" date="2021-12" db="EMBL/GenBank/DDBJ databases">
        <title>Prjna785345.</title>
        <authorList>
            <person name="Rujirawat T."/>
            <person name="Krajaejun T."/>
        </authorList>
    </citation>
    <scope>NUCLEOTIDE SEQUENCE</scope>
    <source>
        <strain evidence="12">Pi057C3</strain>
    </source>
</reference>
<accession>A0AAD5LG80</accession>
<dbReference type="EMBL" id="JAKCXM010000256">
    <property type="protein sequence ID" value="KAJ0397352.1"/>
    <property type="molecule type" value="Genomic_DNA"/>
</dbReference>
<dbReference type="PROSITE" id="PS50893">
    <property type="entry name" value="ABC_TRANSPORTER_2"/>
    <property type="match status" value="2"/>
</dbReference>
<comment type="subcellular location">
    <subcellularLocation>
        <location evidence="1">Membrane</location>
        <topology evidence="1">Multi-pass membrane protein</topology>
    </subcellularLocation>
</comment>
<dbReference type="PROSITE" id="PS00211">
    <property type="entry name" value="ABC_TRANSPORTER_1"/>
    <property type="match status" value="1"/>
</dbReference>
<comment type="similarity">
    <text evidence="2">Belongs to the ABC transporter superfamily. ABCA family.</text>
</comment>
<sequence>MASSSSSSAAVSLLTTCMSKVLSADLEYGACLMNSGFFEVVSTTRSSREDLARFAAALASNASTASAAFVTSLIASNRAGNVMFGQCQLRCSAPTTLGASASCCRAVSNVKSCKTSNPALAQCSSIFDDTLALHGQCALTASNIGLIVAAVVAVALVVALMVVTRRFARKRAQHDDLEARLAAGTLSRWHAMLSAWQQVTNLVWKNWVLRRRHPVALVMEQLLPVLLVTGLVFIANLETIFPSTSTQTRRTMSTEAYVPKSNEVVICSGLETLREADIGAPNDTQTTFYSSGQTVLGMFLLISYIKFVSTTTTTMVIEKETRIREIMKIMGLSDLTLLLSWIVTCAVLSTPLAFGIAAELKFGNVFPVAEYSTLVFLFWSFSLSIVAFSYFITPFFDKSRTASIASVLLWIILYFPFFSVQAKVNSTKYTAALSPPTAFALAVDELLRRAQLGKGFAYSLAVLQNPITVPSAFSMSWMLMLDSCLLFLLGWYLEQVLPQQYGVRKPWNFCFKQSFWFPAKATETPKQLVVSPQSYPSPRGNFNSVQDESEVDGVLSSDGSVIFLKQQSSLPTDIVEPVPTALAAQEAKGTCLQIRRLRKVFQVDDGEKVAVHELDLTFYSGQITALLGHNGAGKTTTISMLTGLIAPTSGDATLFGRSIRSDFNELRQIMGICPQHDVLFNDMTVEEHLRLFGTMKKVPSHKLQLEVDKMIQEVGLTEKRRVLSKNLSGGQKRKLSVAIAFIGDSKLVFLDEPTSGMDPYSRRFTWNLLQRNREDRVIVLTTHFMDEADILGDRIAIMADGQLCSRADDDDDVAAERMKVLRSQPGRNDSIFIRNLRQQYSGGKVALDDLCLTIPKGECFGYLGINGAGKSTTMKILTGLIAPSNGFVTLGGYDLSRDRDKARTVIGYCPQFDSLHDLLTVQEQLELYARLKGIPRSMVAEAVDQKIEEVGLSEYRDKLTRGLSGGNKRKVSTAIALMGSPRIIFLDEPSTGVDPSSRRKMWDVIAAVCAEKESCVVLTTHSMEECEALCTRVGILVSGKLKCLGSVEHLKQKFGRGYTVEVKMSEPPEQMTQRAQEAVQNVIGSAGQITERNLGLVCSALGDAKRAHIIKESEGNGWVLNSVLTANGFIAVDVFCSWWCSETMCRALKVYFKSEFQGSQLVEHQGDHFRFQVPKQAIRPHTIFRLLEESKIRLHVNEYSVSDTSLEHIFNNMAAQQEEEQLISNETFDDREIGELGHDFNYELEPSSVQSVRSYHRNSSLRRSSFLE</sequence>
<evidence type="ECO:0000256" key="5">
    <source>
        <dbReference type="ARBA" id="ARBA00022737"/>
    </source>
</evidence>
<feature type="transmembrane region" description="Helical" evidence="10">
    <location>
        <begin position="295"/>
        <end position="317"/>
    </location>
</feature>
<dbReference type="InterPro" id="IPR017871">
    <property type="entry name" value="ABC_transporter-like_CS"/>
</dbReference>
<dbReference type="InterPro" id="IPR056264">
    <property type="entry name" value="R2_ABCA1-4-like"/>
</dbReference>
<dbReference type="Pfam" id="PF00005">
    <property type="entry name" value="ABC_tran"/>
    <property type="match status" value="2"/>
</dbReference>
<evidence type="ECO:0000259" key="11">
    <source>
        <dbReference type="PROSITE" id="PS50893"/>
    </source>
</evidence>
<dbReference type="Proteomes" id="UP001209570">
    <property type="component" value="Unassembled WGS sequence"/>
</dbReference>
<evidence type="ECO:0000256" key="7">
    <source>
        <dbReference type="ARBA" id="ARBA00022840"/>
    </source>
</evidence>
<keyword evidence="13" id="KW-1185">Reference proteome</keyword>
<keyword evidence="4 10" id="KW-0812">Transmembrane</keyword>
<feature type="transmembrane region" description="Helical" evidence="10">
    <location>
        <begin position="374"/>
        <end position="392"/>
    </location>
</feature>
<organism evidence="12 13">
    <name type="scientific">Pythium insidiosum</name>
    <name type="common">Pythiosis disease agent</name>
    <dbReference type="NCBI Taxonomy" id="114742"/>
    <lineage>
        <taxon>Eukaryota</taxon>
        <taxon>Sar</taxon>
        <taxon>Stramenopiles</taxon>
        <taxon>Oomycota</taxon>
        <taxon>Peronosporomycetes</taxon>
        <taxon>Pythiales</taxon>
        <taxon>Pythiaceae</taxon>
        <taxon>Pythium</taxon>
    </lineage>
</organism>
<dbReference type="GO" id="GO:0005319">
    <property type="term" value="F:lipid transporter activity"/>
    <property type="evidence" value="ECO:0007669"/>
    <property type="project" value="TreeGrafter"/>
</dbReference>
<keyword evidence="5" id="KW-0677">Repeat</keyword>
<dbReference type="GO" id="GO:0016887">
    <property type="term" value="F:ATP hydrolysis activity"/>
    <property type="evidence" value="ECO:0007669"/>
    <property type="project" value="InterPro"/>
</dbReference>
<dbReference type="Pfam" id="PF12698">
    <property type="entry name" value="ABC2_membrane_3"/>
    <property type="match status" value="1"/>
</dbReference>
<evidence type="ECO:0000256" key="3">
    <source>
        <dbReference type="ARBA" id="ARBA00022448"/>
    </source>
</evidence>
<proteinExistence type="inferred from homology"/>
<evidence type="ECO:0000313" key="13">
    <source>
        <dbReference type="Proteomes" id="UP001209570"/>
    </source>
</evidence>
<feature type="transmembrane region" description="Helical" evidence="10">
    <location>
        <begin position="329"/>
        <end position="354"/>
    </location>
</feature>
<keyword evidence="8 10" id="KW-1133">Transmembrane helix</keyword>
<dbReference type="InterPro" id="IPR003593">
    <property type="entry name" value="AAA+_ATPase"/>
</dbReference>
<name>A0AAD5LG80_PYTIN</name>
<dbReference type="AlphaFoldDB" id="A0AAD5LG80"/>
<protein>
    <recommendedName>
        <fullName evidence="11">ABC transporter domain-containing protein</fullName>
    </recommendedName>
</protein>
<evidence type="ECO:0000256" key="6">
    <source>
        <dbReference type="ARBA" id="ARBA00022741"/>
    </source>
</evidence>
<dbReference type="InterPro" id="IPR027417">
    <property type="entry name" value="P-loop_NTPase"/>
</dbReference>
<feature type="transmembrane region" description="Helical" evidence="10">
    <location>
        <begin position="215"/>
        <end position="235"/>
    </location>
</feature>
<dbReference type="Gene3D" id="3.40.50.300">
    <property type="entry name" value="P-loop containing nucleotide triphosphate hydrolases"/>
    <property type="match status" value="2"/>
</dbReference>
<feature type="domain" description="ABC transporter" evidence="11">
    <location>
        <begin position="592"/>
        <end position="825"/>
    </location>
</feature>
<dbReference type="GO" id="GO:0140359">
    <property type="term" value="F:ABC-type transporter activity"/>
    <property type="evidence" value="ECO:0007669"/>
    <property type="project" value="InterPro"/>
</dbReference>
<feature type="transmembrane region" description="Helical" evidence="10">
    <location>
        <begin position="404"/>
        <end position="422"/>
    </location>
</feature>
<gene>
    <name evidence="12" type="ORF">P43SY_008171</name>
</gene>
<keyword evidence="6" id="KW-0547">Nucleotide-binding</keyword>
<dbReference type="InterPro" id="IPR013525">
    <property type="entry name" value="ABC2_TM"/>
</dbReference>
<dbReference type="InterPro" id="IPR026082">
    <property type="entry name" value="ABCA"/>
</dbReference>
<dbReference type="InterPro" id="IPR003439">
    <property type="entry name" value="ABC_transporter-like_ATP-bd"/>
</dbReference>
<evidence type="ECO:0000256" key="2">
    <source>
        <dbReference type="ARBA" id="ARBA00008869"/>
    </source>
</evidence>
<dbReference type="PANTHER" id="PTHR19229">
    <property type="entry name" value="ATP-BINDING CASSETTE TRANSPORTER SUBFAMILY A ABCA"/>
    <property type="match status" value="1"/>
</dbReference>
<dbReference type="SMART" id="SM00382">
    <property type="entry name" value="AAA"/>
    <property type="match status" value="2"/>
</dbReference>
<dbReference type="SUPFAM" id="SSF52540">
    <property type="entry name" value="P-loop containing nucleoside triphosphate hydrolases"/>
    <property type="match status" value="2"/>
</dbReference>
<dbReference type="FunFam" id="3.40.50.300:FF:000298">
    <property type="entry name" value="ATP-binding cassette sub-family A member 12"/>
    <property type="match status" value="1"/>
</dbReference>
<dbReference type="GO" id="GO:0016020">
    <property type="term" value="C:membrane"/>
    <property type="evidence" value="ECO:0007669"/>
    <property type="project" value="UniProtKB-SubCell"/>
</dbReference>
<evidence type="ECO:0000256" key="1">
    <source>
        <dbReference type="ARBA" id="ARBA00004141"/>
    </source>
</evidence>
<dbReference type="Pfam" id="PF23321">
    <property type="entry name" value="R1_ABCA1"/>
    <property type="match status" value="1"/>
</dbReference>
<comment type="caution">
    <text evidence="12">The sequence shown here is derived from an EMBL/GenBank/DDBJ whole genome shotgun (WGS) entry which is preliminary data.</text>
</comment>
<evidence type="ECO:0000313" key="12">
    <source>
        <dbReference type="EMBL" id="KAJ0397352.1"/>
    </source>
</evidence>
<evidence type="ECO:0000256" key="8">
    <source>
        <dbReference type="ARBA" id="ARBA00022989"/>
    </source>
</evidence>
<dbReference type="GO" id="GO:0005524">
    <property type="term" value="F:ATP binding"/>
    <property type="evidence" value="ECO:0007669"/>
    <property type="project" value="UniProtKB-KW"/>
</dbReference>
<keyword evidence="9 10" id="KW-0472">Membrane</keyword>